<gene>
    <name evidence="1" type="ORF">KFK09_003664</name>
</gene>
<sequence>MVRQFSGGVRGGAKQLELSSLFSLGFFPPPPIFGRRNIENTSIFGPCNILCPKMGGGGATDLSPKNSLDPAQISRQFQVGNFQNKKWEHLNSDLSKFIVDLIISKVRTQRHQIRHNLSSNGSKSKT</sequence>
<dbReference type="Proteomes" id="UP000829196">
    <property type="component" value="Unassembled WGS sequence"/>
</dbReference>
<dbReference type="AlphaFoldDB" id="A0A8T3C439"/>
<name>A0A8T3C439_DENNO</name>
<evidence type="ECO:0000313" key="2">
    <source>
        <dbReference type="Proteomes" id="UP000829196"/>
    </source>
</evidence>
<dbReference type="EMBL" id="JAGYWB010000004">
    <property type="protein sequence ID" value="KAI0524298.1"/>
    <property type="molecule type" value="Genomic_DNA"/>
</dbReference>
<organism evidence="1 2">
    <name type="scientific">Dendrobium nobile</name>
    <name type="common">Orchid</name>
    <dbReference type="NCBI Taxonomy" id="94219"/>
    <lineage>
        <taxon>Eukaryota</taxon>
        <taxon>Viridiplantae</taxon>
        <taxon>Streptophyta</taxon>
        <taxon>Embryophyta</taxon>
        <taxon>Tracheophyta</taxon>
        <taxon>Spermatophyta</taxon>
        <taxon>Magnoliopsida</taxon>
        <taxon>Liliopsida</taxon>
        <taxon>Asparagales</taxon>
        <taxon>Orchidaceae</taxon>
        <taxon>Epidendroideae</taxon>
        <taxon>Malaxideae</taxon>
        <taxon>Dendrobiinae</taxon>
        <taxon>Dendrobium</taxon>
    </lineage>
</organism>
<protein>
    <submittedName>
        <fullName evidence="1">Uncharacterized protein</fullName>
    </submittedName>
</protein>
<evidence type="ECO:0000313" key="1">
    <source>
        <dbReference type="EMBL" id="KAI0524298.1"/>
    </source>
</evidence>
<keyword evidence="2" id="KW-1185">Reference proteome</keyword>
<proteinExistence type="predicted"/>
<comment type="caution">
    <text evidence="1">The sequence shown here is derived from an EMBL/GenBank/DDBJ whole genome shotgun (WGS) entry which is preliminary data.</text>
</comment>
<accession>A0A8T3C439</accession>
<reference evidence="1" key="1">
    <citation type="journal article" date="2022" name="Front. Genet.">
        <title>Chromosome-Scale Assembly of the Dendrobium nobile Genome Provides Insights Into the Molecular Mechanism of the Biosynthesis of the Medicinal Active Ingredient of Dendrobium.</title>
        <authorList>
            <person name="Xu Q."/>
            <person name="Niu S.-C."/>
            <person name="Li K.-L."/>
            <person name="Zheng P.-J."/>
            <person name="Zhang X.-J."/>
            <person name="Jia Y."/>
            <person name="Liu Y."/>
            <person name="Niu Y.-X."/>
            <person name="Yu L.-H."/>
            <person name="Chen D.-F."/>
            <person name="Zhang G.-Q."/>
        </authorList>
    </citation>
    <scope>NUCLEOTIDE SEQUENCE</scope>
    <source>
        <tissue evidence="1">Leaf</tissue>
    </source>
</reference>